<accession>A0A5D2ZM76</accession>
<dbReference type="InterPro" id="IPR021109">
    <property type="entry name" value="Peptidase_aspartic_dom_sf"/>
</dbReference>
<feature type="non-terminal residue" evidence="1">
    <location>
        <position position="1"/>
    </location>
</feature>
<evidence type="ECO:0008006" key="3">
    <source>
        <dbReference type="Google" id="ProtNLM"/>
    </source>
</evidence>
<feature type="non-terminal residue" evidence="1">
    <location>
        <position position="196"/>
    </location>
</feature>
<evidence type="ECO:0000313" key="1">
    <source>
        <dbReference type="EMBL" id="TYJ39997.1"/>
    </source>
</evidence>
<dbReference type="EMBL" id="CM017639">
    <property type="protein sequence ID" value="TYJ39997.1"/>
    <property type="molecule type" value="Genomic_DNA"/>
</dbReference>
<reference evidence="1 2" key="1">
    <citation type="submission" date="2019-07" db="EMBL/GenBank/DDBJ databases">
        <title>WGS assembly of Gossypium mustelinum.</title>
        <authorList>
            <person name="Chen Z.J."/>
            <person name="Sreedasyam A."/>
            <person name="Ando A."/>
            <person name="Song Q."/>
            <person name="De L."/>
            <person name="Hulse-Kemp A."/>
            <person name="Ding M."/>
            <person name="Ye W."/>
            <person name="Kirkbride R."/>
            <person name="Jenkins J."/>
            <person name="Plott C."/>
            <person name="Lovell J."/>
            <person name="Lin Y.-M."/>
            <person name="Vaughn R."/>
            <person name="Liu B."/>
            <person name="Li W."/>
            <person name="Simpson S."/>
            <person name="Scheffler B."/>
            <person name="Saski C."/>
            <person name="Grover C."/>
            <person name="Hu G."/>
            <person name="Conover J."/>
            <person name="Carlson J."/>
            <person name="Shu S."/>
            <person name="Boston L."/>
            <person name="Williams M."/>
            <person name="Peterson D."/>
            <person name="Mcgee K."/>
            <person name="Jones D."/>
            <person name="Wendel J."/>
            <person name="Stelly D."/>
            <person name="Grimwood J."/>
            <person name="Schmutz J."/>
        </authorList>
    </citation>
    <scope>NUCLEOTIDE SEQUENCE [LARGE SCALE GENOMIC DNA]</scope>
    <source>
        <strain evidence="1">1408120.09</strain>
    </source>
</reference>
<dbReference type="CDD" id="cd00303">
    <property type="entry name" value="retropepsin_like"/>
    <property type="match status" value="1"/>
</dbReference>
<sequence>SFLNLFKSLNVNLPLIDLIEKVSKYAKYLKEIISKRRKVKMGEQVNISTSCNVIISKHIPTKLKDPSSFTIPIEIGDIHFSKALCDLGSNINLMPISIYERLRLGDLENTQITLQLVDRSLVQPKGGLENVLVQVRSFFIPLYFLISVFEEDCQKTILLGRPFLTTSRSAIDLENNQLTMKISGGTKTFKCGHQQN</sequence>
<name>A0A5D2ZM76_GOSMU</name>
<keyword evidence="2" id="KW-1185">Reference proteome</keyword>
<evidence type="ECO:0000313" key="2">
    <source>
        <dbReference type="Proteomes" id="UP000323597"/>
    </source>
</evidence>
<dbReference type="AlphaFoldDB" id="A0A5D2ZM76"/>
<dbReference type="PANTHER" id="PTHR33067:SF31">
    <property type="entry name" value="RNA-DIRECTED DNA POLYMERASE"/>
    <property type="match status" value="1"/>
</dbReference>
<proteinExistence type="predicted"/>
<dbReference type="PANTHER" id="PTHR33067">
    <property type="entry name" value="RNA-DIRECTED DNA POLYMERASE-RELATED"/>
    <property type="match status" value="1"/>
</dbReference>
<dbReference type="Proteomes" id="UP000323597">
    <property type="component" value="Chromosome A04"/>
</dbReference>
<dbReference type="Gene3D" id="2.40.70.10">
    <property type="entry name" value="Acid Proteases"/>
    <property type="match status" value="1"/>
</dbReference>
<protein>
    <recommendedName>
        <fullName evidence="3">Aspartic peptidase DDI1-type domain-containing protein</fullName>
    </recommendedName>
</protein>
<gene>
    <name evidence="1" type="ORF">E1A91_A04G108600v1</name>
</gene>
<organism evidence="1 2">
    <name type="scientific">Gossypium mustelinum</name>
    <name type="common">Cotton</name>
    <name type="synonym">Gossypium caicoense</name>
    <dbReference type="NCBI Taxonomy" id="34275"/>
    <lineage>
        <taxon>Eukaryota</taxon>
        <taxon>Viridiplantae</taxon>
        <taxon>Streptophyta</taxon>
        <taxon>Embryophyta</taxon>
        <taxon>Tracheophyta</taxon>
        <taxon>Spermatophyta</taxon>
        <taxon>Magnoliopsida</taxon>
        <taxon>eudicotyledons</taxon>
        <taxon>Gunneridae</taxon>
        <taxon>Pentapetalae</taxon>
        <taxon>rosids</taxon>
        <taxon>malvids</taxon>
        <taxon>Malvales</taxon>
        <taxon>Malvaceae</taxon>
        <taxon>Malvoideae</taxon>
        <taxon>Gossypium</taxon>
    </lineage>
</organism>